<dbReference type="RefSeq" id="WP_050466806.1">
    <property type="nucleotide sequence ID" value="NZ_JBIUZV010000004.1"/>
</dbReference>
<dbReference type="InterPro" id="IPR036388">
    <property type="entry name" value="WH-like_DNA-bd_sf"/>
</dbReference>
<reference evidence="6 7" key="1">
    <citation type="submission" date="2024-10" db="EMBL/GenBank/DDBJ databases">
        <title>The Natural Products Discovery Center: Release of the First 8490 Sequenced Strains for Exploring Actinobacteria Biosynthetic Diversity.</title>
        <authorList>
            <person name="Kalkreuter E."/>
            <person name="Kautsar S.A."/>
            <person name="Yang D."/>
            <person name="Bader C.D."/>
            <person name="Teijaro C.N."/>
            <person name="Fluegel L."/>
            <person name="Davis C.M."/>
            <person name="Simpson J.R."/>
            <person name="Lauterbach L."/>
            <person name="Steele A.D."/>
            <person name="Gui C."/>
            <person name="Meng S."/>
            <person name="Li G."/>
            <person name="Viehrig K."/>
            <person name="Ye F."/>
            <person name="Su P."/>
            <person name="Kiefer A.F."/>
            <person name="Nichols A."/>
            <person name="Cepeda A.J."/>
            <person name="Yan W."/>
            <person name="Fan B."/>
            <person name="Jiang Y."/>
            <person name="Adhikari A."/>
            <person name="Zheng C.-J."/>
            <person name="Schuster L."/>
            <person name="Cowan T.M."/>
            <person name="Smanski M.J."/>
            <person name="Chevrette M.G."/>
            <person name="De Carvalho L.P.S."/>
            <person name="Shen B."/>
        </authorList>
    </citation>
    <scope>NUCLEOTIDE SEQUENCE [LARGE SCALE GENOMIC DNA]</scope>
    <source>
        <strain evidence="6 7">NPDC087045</strain>
    </source>
</reference>
<dbReference type="PANTHER" id="PTHR43537">
    <property type="entry name" value="TRANSCRIPTIONAL REGULATOR, GNTR FAMILY"/>
    <property type="match status" value="1"/>
</dbReference>
<keyword evidence="1" id="KW-0805">Transcription regulation</keyword>
<dbReference type="PROSITE" id="PS50949">
    <property type="entry name" value="HTH_GNTR"/>
    <property type="match status" value="1"/>
</dbReference>
<accession>A0ABW8EXR0</accession>
<dbReference type="Proteomes" id="UP001617427">
    <property type="component" value="Unassembled WGS sequence"/>
</dbReference>
<dbReference type="Pfam" id="PF07729">
    <property type="entry name" value="FCD"/>
    <property type="match status" value="1"/>
</dbReference>
<dbReference type="Pfam" id="PF00392">
    <property type="entry name" value="GntR"/>
    <property type="match status" value="1"/>
</dbReference>
<dbReference type="CDD" id="cd07377">
    <property type="entry name" value="WHTH_GntR"/>
    <property type="match status" value="1"/>
</dbReference>
<dbReference type="SUPFAM" id="SSF46785">
    <property type="entry name" value="Winged helix' DNA-binding domain"/>
    <property type="match status" value="1"/>
</dbReference>
<dbReference type="EMBL" id="JBIUZV010000004">
    <property type="protein sequence ID" value="MFJ3046244.1"/>
    <property type="molecule type" value="Genomic_DNA"/>
</dbReference>
<evidence type="ECO:0000256" key="2">
    <source>
        <dbReference type="ARBA" id="ARBA00023125"/>
    </source>
</evidence>
<evidence type="ECO:0000259" key="5">
    <source>
        <dbReference type="PROSITE" id="PS50949"/>
    </source>
</evidence>
<feature type="region of interest" description="Disordered" evidence="4">
    <location>
        <begin position="1"/>
        <end position="29"/>
    </location>
</feature>
<feature type="compositionally biased region" description="Low complexity" evidence="4">
    <location>
        <begin position="1"/>
        <end position="21"/>
    </location>
</feature>
<dbReference type="SMART" id="SM00895">
    <property type="entry name" value="FCD"/>
    <property type="match status" value="1"/>
</dbReference>
<dbReference type="Gene3D" id="1.10.10.10">
    <property type="entry name" value="Winged helix-like DNA-binding domain superfamily/Winged helix DNA-binding domain"/>
    <property type="match status" value="1"/>
</dbReference>
<keyword evidence="2" id="KW-0238">DNA-binding</keyword>
<evidence type="ECO:0000256" key="4">
    <source>
        <dbReference type="SAM" id="MobiDB-lite"/>
    </source>
</evidence>
<sequence>MNKASKPARPSSPTASRAAAAARERDSSMAVEERMYQDIYDAIMEHRLPPRTKLTEQTLCQIYDTARHTVRKVLSRLATEGMVDLEANRGAFIASPSHAEVRDMFELRNILEHAVLEKVGREAGTRQIAGLRRMVEEERESYLSGDRPRWIRLSAQFHLALAELTGNALLVDTLRKLVSRTTLMIAKTEAPGHNACSFDEHETVLEALESGDVEAAQEHMAHHLHLCEDRVRPDADDQFDLRAVLGKGL</sequence>
<dbReference type="SUPFAM" id="SSF48008">
    <property type="entry name" value="GntR ligand-binding domain-like"/>
    <property type="match status" value="1"/>
</dbReference>
<dbReference type="InterPro" id="IPR008920">
    <property type="entry name" value="TF_FadR/GntR_C"/>
</dbReference>
<gene>
    <name evidence="6" type="ORF">ACIPEN_10455</name>
</gene>
<organism evidence="6 7">
    <name type="scientific">Herbaspirillum chlorophenolicum</name>
    <dbReference type="NCBI Taxonomy" id="211589"/>
    <lineage>
        <taxon>Bacteria</taxon>
        <taxon>Pseudomonadati</taxon>
        <taxon>Pseudomonadota</taxon>
        <taxon>Betaproteobacteria</taxon>
        <taxon>Burkholderiales</taxon>
        <taxon>Oxalobacteraceae</taxon>
        <taxon>Herbaspirillum</taxon>
    </lineage>
</organism>
<protein>
    <submittedName>
        <fullName evidence="6">GntR family transcriptional regulator</fullName>
    </submittedName>
</protein>
<dbReference type="InterPro" id="IPR036390">
    <property type="entry name" value="WH_DNA-bd_sf"/>
</dbReference>
<dbReference type="Gene3D" id="1.20.120.530">
    <property type="entry name" value="GntR ligand-binding domain-like"/>
    <property type="match status" value="1"/>
</dbReference>
<dbReference type="InterPro" id="IPR000524">
    <property type="entry name" value="Tscrpt_reg_HTH_GntR"/>
</dbReference>
<evidence type="ECO:0000313" key="6">
    <source>
        <dbReference type="EMBL" id="MFJ3046244.1"/>
    </source>
</evidence>
<proteinExistence type="predicted"/>
<dbReference type="InterPro" id="IPR011711">
    <property type="entry name" value="GntR_C"/>
</dbReference>
<keyword evidence="3" id="KW-0804">Transcription</keyword>
<keyword evidence="7" id="KW-1185">Reference proteome</keyword>
<evidence type="ECO:0000256" key="1">
    <source>
        <dbReference type="ARBA" id="ARBA00023015"/>
    </source>
</evidence>
<feature type="domain" description="HTH gntR-type" evidence="5">
    <location>
        <begin position="29"/>
        <end position="96"/>
    </location>
</feature>
<evidence type="ECO:0000256" key="3">
    <source>
        <dbReference type="ARBA" id="ARBA00023163"/>
    </source>
</evidence>
<dbReference type="SMART" id="SM00345">
    <property type="entry name" value="HTH_GNTR"/>
    <property type="match status" value="1"/>
</dbReference>
<evidence type="ECO:0000313" key="7">
    <source>
        <dbReference type="Proteomes" id="UP001617427"/>
    </source>
</evidence>
<name>A0ABW8EXR0_9BURK</name>
<comment type="caution">
    <text evidence="6">The sequence shown here is derived from an EMBL/GenBank/DDBJ whole genome shotgun (WGS) entry which is preliminary data.</text>
</comment>
<dbReference type="PANTHER" id="PTHR43537:SF53">
    <property type="entry name" value="HTH-TYPE TRANSCRIPTIONAL REPRESSOR NANR"/>
    <property type="match status" value="1"/>
</dbReference>